<dbReference type="GO" id="GO:0000145">
    <property type="term" value="C:exocyst"/>
    <property type="evidence" value="ECO:0007669"/>
    <property type="project" value="InterPro"/>
</dbReference>
<protein>
    <submittedName>
        <fullName evidence="4">Uncharacterized protein</fullName>
    </submittedName>
</protein>
<evidence type="ECO:0000313" key="5">
    <source>
        <dbReference type="Proteomes" id="UP000541444"/>
    </source>
</evidence>
<dbReference type="InterPro" id="IPR016159">
    <property type="entry name" value="Cullin_repeat-like_dom_sf"/>
</dbReference>
<accession>A0A7J7P4Z9</accession>
<dbReference type="GO" id="GO:0006893">
    <property type="term" value="P:Golgi to plasma membrane transport"/>
    <property type="evidence" value="ECO:0007669"/>
    <property type="project" value="TreeGrafter"/>
</dbReference>
<dbReference type="InterPro" id="IPR042561">
    <property type="entry name" value="Exo84_C_1"/>
</dbReference>
<reference evidence="4 5" key="1">
    <citation type="journal article" date="2020" name="IScience">
        <title>Genome Sequencing of the Endangered Kingdonia uniflora (Circaeasteraceae, Ranunculales) Reveals Potential Mechanisms of Evolutionary Specialization.</title>
        <authorList>
            <person name="Sun Y."/>
            <person name="Deng T."/>
            <person name="Zhang A."/>
            <person name="Moore M.J."/>
            <person name="Landis J.B."/>
            <person name="Lin N."/>
            <person name="Zhang H."/>
            <person name="Zhang X."/>
            <person name="Huang J."/>
            <person name="Zhang X."/>
            <person name="Sun H."/>
            <person name="Wang H."/>
        </authorList>
    </citation>
    <scope>NUCLEOTIDE SEQUENCE [LARGE SCALE GENOMIC DNA]</scope>
    <source>
        <strain evidence="4">TB1705</strain>
        <tissue evidence="4">Leaf</tissue>
    </source>
</reference>
<dbReference type="AlphaFoldDB" id="A0A7J7P4Z9"/>
<dbReference type="GO" id="GO:0006887">
    <property type="term" value="P:exocytosis"/>
    <property type="evidence" value="ECO:0007669"/>
    <property type="project" value="UniProtKB-KW"/>
</dbReference>
<evidence type="ECO:0000256" key="3">
    <source>
        <dbReference type="ARBA" id="ARBA00022483"/>
    </source>
</evidence>
<proteinExistence type="inferred from homology"/>
<evidence type="ECO:0000256" key="1">
    <source>
        <dbReference type="ARBA" id="ARBA00007210"/>
    </source>
</evidence>
<evidence type="ECO:0000256" key="2">
    <source>
        <dbReference type="ARBA" id="ARBA00022448"/>
    </source>
</evidence>
<dbReference type="PANTHER" id="PTHR21426:SF2">
    <property type="entry name" value="EXOCYST COMPLEX COMPONENT EXO84C"/>
    <property type="match status" value="1"/>
</dbReference>
<evidence type="ECO:0000313" key="4">
    <source>
        <dbReference type="EMBL" id="KAF6174527.1"/>
    </source>
</evidence>
<keyword evidence="5" id="KW-1185">Reference proteome</keyword>
<organism evidence="4 5">
    <name type="scientific">Kingdonia uniflora</name>
    <dbReference type="NCBI Taxonomy" id="39325"/>
    <lineage>
        <taxon>Eukaryota</taxon>
        <taxon>Viridiplantae</taxon>
        <taxon>Streptophyta</taxon>
        <taxon>Embryophyta</taxon>
        <taxon>Tracheophyta</taxon>
        <taxon>Spermatophyta</taxon>
        <taxon>Magnoliopsida</taxon>
        <taxon>Ranunculales</taxon>
        <taxon>Circaeasteraceae</taxon>
        <taxon>Kingdonia</taxon>
    </lineage>
</organism>
<keyword evidence="3" id="KW-0268">Exocytosis</keyword>
<dbReference type="SUPFAM" id="SSF74788">
    <property type="entry name" value="Cullin repeat-like"/>
    <property type="match status" value="1"/>
</dbReference>
<sequence length="197" mass="22143">MTGVCRELEEWNRVNGETSEVEEDPLVCDPLLNEAEIHRMAFLEIIDVLFAEHKVEEALVGLDAEEKSSSELNDSEKNTSSTEISSYKYVFLKRKTMLEDQLFEATEQPSVGICELKKALSALLQLGKGPLAQQLLLKAYGSRLLKKIHGYLPSCSIYEETYSVTLSKLVFSTILLTTKESGLIFGDMPVYTNRIVQ</sequence>
<gene>
    <name evidence="4" type="ORF">GIB67_004721</name>
</gene>
<name>A0A7J7P4Z9_9MAGN</name>
<dbReference type="InterPro" id="IPR033961">
    <property type="entry name" value="Exo84"/>
</dbReference>
<dbReference type="PANTHER" id="PTHR21426">
    <property type="entry name" value="EXOCYST COMPLEX COMPONENT 8"/>
    <property type="match status" value="1"/>
</dbReference>
<comment type="caution">
    <text evidence="4">The sequence shown here is derived from an EMBL/GenBank/DDBJ whole genome shotgun (WGS) entry which is preliminary data.</text>
</comment>
<dbReference type="OrthoDB" id="1710909at2759"/>
<dbReference type="GO" id="GO:0008104">
    <property type="term" value="P:intracellular protein localization"/>
    <property type="evidence" value="ECO:0007669"/>
    <property type="project" value="TreeGrafter"/>
</dbReference>
<dbReference type="Gene3D" id="1.20.58.1210">
    <property type="entry name" value="Exo84p, N-terminal helical domain"/>
    <property type="match status" value="1"/>
</dbReference>
<dbReference type="Proteomes" id="UP000541444">
    <property type="component" value="Unassembled WGS sequence"/>
</dbReference>
<dbReference type="EMBL" id="JACGCM010000262">
    <property type="protein sequence ID" value="KAF6174527.1"/>
    <property type="molecule type" value="Genomic_DNA"/>
</dbReference>
<keyword evidence="2" id="KW-0813">Transport</keyword>
<comment type="similarity">
    <text evidence="1">Belongs to the EXO84 family.</text>
</comment>